<dbReference type="Pfam" id="PF03144">
    <property type="entry name" value="GTP_EFTU_D2"/>
    <property type="match status" value="1"/>
</dbReference>
<dbReference type="CDD" id="cd01883">
    <property type="entry name" value="EF1_alpha"/>
    <property type="match status" value="1"/>
</dbReference>
<dbReference type="PANTHER" id="PTHR23115">
    <property type="entry name" value="TRANSLATION FACTOR"/>
    <property type="match status" value="1"/>
</dbReference>
<evidence type="ECO:0000256" key="2">
    <source>
        <dbReference type="ARBA" id="ARBA00007249"/>
    </source>
</evidence>
<keyword evidence="4" id="KW-0547">Nucleotide-binding</keyword>
<dbReference type="CDD" id="cd04093">
    <property type="entry name" value="HBS1_C_III"/>
    <property type="match status" value="1"/>
</dbReference>
<gene>
    <name evidence="14" type="primary">HBS1L</name>
    <name evidence="14" type="ORF">BGZ65_001042</name>
</gene>
<feature type="domain" description="Tr-type G" evidence="13">
    <location>
        <begin position="247"/>
        <end position="493"/>
    </location>
</feature>
<feature type="region of interest" description="Disordered" evidence="12">
    <location>
        <begin position="75"/>
        <end position="136"/>
    </location>
</feature>
<keyword evidence="15" id="KW-1185">Reference proteome</keyword>
<evidence type="ECO:0000313" key="15">
    <source>
        <dbReference type="Proteomes" id="UP000749646"/>
    </source>
</evidence>
<evidence type="ECO:0000256" key="9">
    <source>
        <dbReference type="ARBA" id="ARBA00049117"/>
    </source>
</evidence>
<dbReference type="OrthoDB" id="342024at2759"/>
<keyword evidence="5" id="KW-0378">Hydrolase</keyword>
<evidence type="ECO:0000256" key="7">
    <source>
        <dbReference type="ARBA" id="ARBA00022917"/>
    </source>
</evidence>
<dbReference type="SUPFAM" id="SSF50447">
    <property type="entry name" value="Translation proteins"/>
    <property type="match status" value="1"/>
</dbReference>
<dbReference type="InterPro" id="IPR009000">
    <property type="entry name" value="Transl_B-barrel_sf"/>
</dbReference>
<sequence>MDDGYDEDDYTEEQPMTQEQQVQMAEATEQVKTMLGGAKLSIKEIQDALWYYYFDVDQAAVYLIDELSKNQKPASSAAARKNSNANKSTQGGTATPTGTSSKSASSTHKARETPKLPAQTSSTTTTQKALQSNIHHNDDDDIVEYLDDDDDLPQGQLRFDLDAMNFGSSVKSKSSKSNTKPSQSSSSATRGPSLQVPASRTSLFGSGLSSPVESAPPSGVSTPTKTSSKMGKRIDVISEYQKRVAEKESLNLVVIGHVDAGKSTLMGHLLFLQGEVTEKTIRKHERDAQKIGKSSFAFAWVLDETEEERSRGVTMDIGITKFETAHRRFTLLDAPGHRDFIPNMISGTAQADVAVLVIDATTGEFESGFEANGQTKEHALLARSLGVQQLVVAVNKLDVVQWSETRFLEIVHKLEQFLVKDASFKRTNLTFIPCSGFTGENLVKRSKPGELCNGSSVSDAPLGDAVANVLESFAWYKGPTLIEMIDQLDAPPRAVEKPFRMSVTDVFKGIGGVSVAGRLEAGHIQVGEAIVVMPGSEMAVVKSMEVNDEPTRWAAAGDSVLLTLSGIDILQVSNGSVLCARDAPIPVTTHFAAQIVVFDVKIPVTIGFPVIVHHQSHNEPGTISKLVATIDKGTGEVVKKTPRHLAKNTTAMVEIKLNGRAIPLETFKDSKELGRVMLRKGGETVAAGIVTKILGFGS</sequence>
<dbReference type="InterPro" id="IPR015033">
    <property type="entry name" value="HBS1-like_N"/>
</dbReference>
<dbReference type="InterPro" id="IPR027417">
    <property type="entry name" value="P-loop_NTPase"/>
</dbReference>
<reference evidence="14" key="1">
    <citation type="journal article" date="2020" name="Fungal Divers.">
        <title>Resolving the Mortierellaceae phylogeny through synthesis of multi-gene phylogenetics and phylogenomics.</title>
        <authorList>
            <person name="Vandepol N."/>
            <person name="Liber J."/>
            <person name="Desiro A."/>
            <person name="Na H."/>
            <person name="Kennedy M."/>
            <person name="Barry K."/>
            <person name="Grigoriev I.V."/>
            <person name="Miller A.N."/>
            <person name="O'Donnell K."/>
            <person name="Stajich J.E."/>
            <person name="Bonito G."/>
        </authorList>
    </citation>
    <scope>NUCLEOTIDE SEQUENCE</scope>
    <source>
        <strain evidence="14">MES-2147</strain>
    </source>
</reference>
<evidence type="ECO:0000256" key="3">
    <source>
        <dbReference type="ARBA" id="ARBA00022490"/>
    </source>
</evidence>
<dbReference type="Pfam" id="PF08938">
    <property type="entry name" value="HBS1_N"/>
    <property type="match status" value="1"/>
</dbReference>
<feature type="compositionally biased region" description="Acidic residues" evidence="12">
    <location>
        <begin position="1"/>
        <end position="12"/>
    </location>
</feature>
<dbReference type="GO" id="GO:0005829">
    <property type="term" value="C:cytosol"/>
    <property type="evidence" value="ECO:0007669"/>
    <property type="project" value="GOC"/>
</dbReference>
<comment type="subunit">
    <text evidence="10">Component of the Dom34-Hbs1 complex, also named Pelota-HBS1L complex, composed of dom34 and hbs1.</text>
</comment>
<dbReference type="GO" id="GO:0006417">
    <property type="term" value="P:regulation of translation"/>
    <property type="evidence" value="ECO:0007669"/>
    <property type="project" value="UniProtKB-KW"/>
</dbReference>
<organism evidence="14 15">
    <name type="scientific">Modicella reniformis</name>
    <dbReference type="NCBI Taxonomy" id="1440133"/>
    <lineage>
        <taxon>Eukaryota</taxon>
        <taxon>Fungi</taxon>
        <taxon>Fungi incertae sedis</taxon>
        <taxon>Mucoromycota</taxon>
        <taxon>Mortierellomycotina</taxon>
        <taxon>Mortierellomycetes</taxon>
        <taxon>Mortierellales</taxon>
        <taxon>Mortierellaceae</taxon>
        <taxon>Modicella</taxon>
    </lineage>
</organism>
<dbReference type="GO" id="GO:0005525">
    <property type="term" value="F:GTP binding"/>
    <property type="evidence" value="ECO:0007669"/>
    <property type="project" value="UniProtKB-KW"/>
</dbReference>
<dbReference type="GO" id="GO:1990533">
    <property type="term" value="C:Dom34-Hbs1 complex"/>
    <property type="evidence" value="ECO:0007669"/>
    <property type="project" value="UniProtKB-ARBA"/>
</dbReference>
<comment type="caution">
    <text evidence="14">The sequence shown here is derived from an EMBL/GenBank/DDBJ whole genome shotgun (WGS) entry which is preliminary data.</text>
</comment>
<protein>
    <recommendedName>
        <fullName evidence="11">Elongation factor 1 alpha-like protein</fullName>
    </recommendedName>
</protein>
<dbReference type="GO" id="GO:0002184">
    <property type="term" value="P:cytoplasmic translational termination"/>
    <property type="evidence" value="ECO:0007669"/>
    <property type="project" value="UniProtKB-ARBA"/>
</dbReference>
<evidence type="ECO:0000256" key="12">
    <source>
        <dbReference type="SAM" id="MobiDB-lite"/>
    </source>
</evidence>
<keyword evidence="6" id="KW-0810">Translation regulation</keyword>
<dbReference type="PRINTS" id="PR00315">
    <property type="entry name" value="ELONGATNFCT"/>
</dbReference>
<feature type="compositionally biased region" description="Polar residues" evidence="12">
    <location>
        <begin position="188"/>
        <end position="212"/>
    </location>
</feature>
<keyword evidence="7" id="KW-0648">Protein biosynthesis</keyword>
<dbReference type="SUPFAM" id="SSF50465">
    <property type="entry name" value="EF-Tu/eEF-1alpha/eIF2-gamma C-terminal domain"/>
    <property type="match status" value="1"/>
</dbReference>
<feature type="compositionally biased region" description="Low complexity" evidence="12">
    <location>
        <begin position="75"/>
        <end position="107"/>
    </location>
</feature>
<dbReference type="CDD" id="cd16267">
    <property type="entry name" value="HBS1-like_II"/>
    <property type="match status" value="1"/>
</dbReference>
<dbReference type="Gene3D" id="2.40.30.10">
    <property type="entry name" value="Translation factors"/>
    <property type="match status" value="2"/>
</dbReference>
<dbReference type="InterPro" id="IPR054696">
    <property type="entry name" value="GTP-eEF1A_C"/>
</dbReference>
<dbReference type="Proteomes" id="UP000749646">
    <property type="component" value="Unassembled WGS sequence"/>
</dbReference>
<evidence type="ECO:0000256" key="4">
    <source>
        <dbReference type="ARBA" id="ARBA00022741"/>
    </source>
</evidence>
<evidence type="ECO:0000313" key="14">
    <source>
        <dbReference type="EMBL" id="KAF9984070.1"/>
    </source>
</evidence>
<evidence type="ECO:0000259" key="13">
    <source>
        <dbReference type="PROSITE" id="PS51722"/>
    </source>
</evidence>
<evidence type="ECO:0000256" key="8">
    <source>
        <dbReference type="ARBA" id="ARBA00023134"/>
    </source>
</evidence>
<comment type="similarity">
    <text evidence="2">Belongs to the TRAFAC class translation factor GTPase superfamily. Classic translation factor GTPase family. EF-Tu/EF-1A subfamily.</text>
</comment>
<dbReference type="Pfam" id="PF00009">
    <property type="entry name" value="GTP_EFTU"/>
    <property type="match status" value="1"/>
</dbReference>
<dbReference type="SUPFAM" id="SSF52540">
    <property type="entry name" value="P-loop containing nucleoside triphosphate hydrolases"/>
    <property type="match status" value="1"/>
</dbReference>
<name>A0A9P6M9Z8_9FUNG</name>
<evidence type="ECO:0000256" key="6">
    <source>
        <dbReference type="ARBA" id="ARBA00022845"/>
    </source>
</evidence>
<evidence type="ECO:0000256" key="1">
    <source>
        <dbReference type="ARBA" id="ARBA00004496"/>
    </source>
</evidence>
<keyword evidence="8" id="KW-0342">GTP-binding</keyword>
<feature type="region of interest" description="Disordered" evidence="12">
    <location>
        <begin position="1"/>
        <end position="21"/>
    </location>
</feature>
<dbReference type="EMBL" id="JAAAHW010003418">
    <property type="protein sequence ID" value="KAF9984070.1"/>
    <property type="molecule type" value="Genomic_DNA"/>
</dbReference>
<dbReference type="AlphaFoldDB" id="A0A9P6M9Z8"/>
<comment type="catalytic activity">
    <reaction evidence="9">
        <text>GTP + H2O = GDP + phosphate + H(+)</text>
        <dbReference type="Rhea" id="RHEA:19669"/>
        <dbReference type="ChEBI" id="CHEBI:15377"/>
        <dbReference type="ChEBI" id="CHEBI:15378"/>
        <dbReference type="ChEBI" id="CHEBI:37565"/>
        <dbReference type="ChEBI" id="CHEBI:43474"/>
        <dbReference type="ChEBI" id="CHEBI:58189"/>
    </reaction>
    <physiologicalReaction direction="left-to-right" evidence="9">
        <dbReference type="Rhea" id="RHEA:19670"/>
    </physiologicalReaction>
</comment>
<dbReference type="InterPro" id="IPR009001">
    <property type="entry name" value="Transl_elong_EF1A/Init_IF2_C"/>
</dbReference>
<dbReference type="PROSITE" id="PS51722">
    <property type="entry name" value="G_TR_2"/>
    <property type="match status" value="1"/>
</dbReference>
<dbReference type="InterPro" id="IPR004161">
    <property type="entry name" value="EFTu-like_2"/>
</dbReference>
<feature type="compositionally biased region" description="Low complexity" evidence="12">
    <location>
        <begin position="168"/>
        <end position="187"/>
    </location>
</feature>
<evidence type="ECO:0000256" key="10">
    <source>
        <dbReference type="ARBA" id="ARBA00063537"/>
    </source>
</evidence>
<dbReference type="FunFam" id="2.40.30.10:FF:000020">
    <property type="entry name" value="Translation elongation factor EF-1"/>
    <property type="match status" value="1"/>
</dbReference>
<keyword evidence="3" id="KW-0963">Cytoplasm</keyword>
<dbReference type="InterPro" id="IPR000795">
    <property type="entry name" value="T_Tr_GTP-bd_dom"/>
</dbReference>
<comment type="subcellular location">
    <subcellularLocation>
        <location evidence="1">Cytoplasm</location>
    </subcellularLocation>
</comment>
<dbReference type="GO" id="GO:0003924">
    <property type="term" value="F:GTPase activity"/>
    <property type="evidence" value="ECO:0007669"/>
    <property type="project" value="InterPro"/>
</dbReference>
<feature type="compositionally biased region" description="Polar residues" evidence="12">
    <location>
        <begin position="219"/>
        <end position="229"/>
    </location>
</feature>
<dbReference type="InterPro" id="IPR050100">
    <property type="entry name" value="TRAFAC_GTPase_members"/>
</dbReference>
<accession>A0A9P6M9Z8</accession>
<evidence type="ECO:0000256" key="5">
    <source>
        <dbReference type="ARBA" id="ARBA00022801"/>
    </source>
</evidence>
<proteinExistence type="inferred from homology"/>
<dbReference type="FunFam" id="3.40.50.300:FF:000204">
    <property type="entry name" value="Translation elongation factor Tu"/>
    <property type="match status" value="1"/>
</dbReference>
<dbReference type="Pfam" id="PF22594">
    <property type="entry name" value="GTP-eEF1A_C"/>
    <property type="match status" value="1"/>
</dbReference>
<feature type="region of interest" description="Disordered" evidence="12">
    <location>
        <begin position="168"/>
        <end position="230"/>
    </location>
</feature>
<evidence type="ECO:0000256" key="11">
    <source>
        <dbReference type="ARBA" id="ARBA00074866"/>
    </source>
</evidence>
<dbReference type="FunFam" id="2.40.30.10:FF:000070">
    <property type="entry name" value="Translation elongation factor EF-1 subunit"/>
    <property type="match status" value="1"/>
</dbReference>
<dbReference type="Gene3D" id="3.40.50.300">
    <property type="entry name" value="P-loop containing nucleotide triphosphate hydrolases"/>
    <property type="match status" value="1"/>
</dbReference>